<feature type="non-terminal residue" evidence="11">
    <location>
        <position position="1"/>
    </location>
</feature>
<organism evidence="11 12">
    <name type="scientific">Candidatus Afipia apatlaquensis</name>
    <dbReference type="NCBI Taxonomy" id="2712852"/>
    <lineage>
        <taxon>Bacteria</taxon>
        <taxon>Pseudomonadati</taxon>
        <taxon>Pseudomonadota</taxon>
        <taxon>Alphaproteobacteria</taxon>
        <taxon>Hyphomicrobiales</taxon>
        <taxon>Nitrobacteraceae</taxon>
        <taxon>Afipia</taxon>
    </lineage>
</organism>
<evidence type="ECO:0000256" key="8">
    <source>
        <dbReference type="ARBA" id="ARBA00023004"/>
    </source>
</evidence>
<keyword evidence="5" id="KW-0285">Flavoprotein</keyword>
<feature type="domain" description="NADH-ubiquinone oxidoreductase 51kDa subunit iron-sulphur binding" evidence="10">
    <location>
        <begin position="229"/>
        <end position="274"/>
    </location>
</feature>
<dbReference type="Gene3D" id="3.40.50.11540">
    <property type="entry name" value="NADH-ubiquinone oxidoreductase 51kDa subunit"/>
    <property type="match status" value="1"/>
</dbReference>
<dbReference type="FunFam" id="3.10.20.600:FF:000001">
    <property type="entry name" value="NADH dehydrogenase [ubiquinone] flavoprotein 1, mitochondrial"/>
    <property type="match status" value="1"/>
</dbReference>
<comment type="caution">
    <text evidence="11">The sequence shown here is derived from an EMBL/GenBank/DDBJ whole genome shotgun (WGS) entry which is preliminary data.</text>
</comment>
<evidence type="ECO:0000313" key="12">
    <source>
        <dbReference type="Proteomes" id="UP000480266"/>
    </source>
</evidence>
<dbReference type="InterPro" id="IPR001949">
    <property type="entry name" value="NADH-UbQ_OxRdtase_51kDa_CS"/>
</dbReference>
<evidence type="ECO:0000256" key="7">
    <source>
        <dbReference type="ARBA" id="ARBA00022723"/>
    </source>
</evidence>
<dbReference type="InterPro" id="IPR011538">
    <property type="entry name" value="Nuo51_FMN-bd"/>
</dbReference>
<evidence type="ECO:0000256" key="2">
    <source>
        <dbReference type="ARBA" id="ARBA00001966"/>
    </source>
</evidence>
<keyword evidence="8" id="KW-0408">Iron</keyword>
<evidence type="ECO:0000256" key="6">
    <source>
        <dbReference type="ARBA" id="ARBA00022643"/>
    </source>
</evidence>
<keyword evidence="6" id="KW-0288">FMN</keyword>
<evidence type="ECO:0000256" key="9">
    <source>
        <dbReference type="ARBA" id="ARBA00023014"/>
    </source>
</evidence>
<comment type="similarity">
    <text evidence="3">Belongs to the complex I 51 kDa subunit family.</text>
</comment>
<gene>
    <name evidence="11" type="primary">nuoF</name>
    <name evidence="11" type="ORF">G4V63_17865</name>
</gene>
<evidence type="ECO:0000259" key="10">
    <source>
        <dbReference type="SMART" id="SM00928"/>
    </source>
</evidence>
<comment type="cofactor">
    <cofactor evidence="1">
        <name>FMN</name>
        <dbReference type="ChEBI" id="CHEBI:58210"/>
    </cofactor>
</comment>
<dbReference type="PANTHER" id="PTHR11780">
    <property type="entry name" value="NADH-UBIQUINONE OXIDOREDUCTASE FLAVOPROTEIN 1 NDUFV1"/>
    <property type="match status" value="1"/>
</dbReference>
<accession>A0A7C9VFH5</accession>
<dbReference type="FunFam" id="1.20.1440.230:FF:000001">
    <property type="entry name" value="Mitochondrial NADH dehydrogenase flavoprotein 1"/>
    <property type="match status" value="1"/>
</dbReference>
<keyword evidence="9" id="KW-0411">Iron-sulfur</keyword>
<evidence type="ECO:0000256" key="5">
    <source>
        <dbReference type="ARBA" id="ARBA00022630"/>
    </source>
</evidence>
<dbReference type="InterPro" id="IPR050837">
    <property type="entry name" value="ComplexI_51kDa_subunit"/>
</dbReference>
<name>A0A7C9VFH5_9BRAD</name>
<proteinExistence type="inferred from homology"/>
<dbReference type="GO" id="GO:0008137">
    <property type="term" value="F:NADH dehydrogenase (ubiquinone) activity"/>
    <property type="evidence" value="ECO:0007669"/>
    <property type="project" value="InterPro"/>
</dbReference>
<dbReference type="InterPro" id="IPR019575">
    <property type="entry name" value="Nuop51_4Fe4S-bd"/>
</dbReference>
<dbReference type="PROSITE" id="PS00644">
    <property type="entry name" value="COMPLEX1_51K_1"/>
    <property type="match status" value="1"/>
</dbReference>
<dbReference type="GO" id="GO:0010181">
    <property type="term" value="F:FMN binding"/>
    <property type="evidence" value="ECO:0007669"/>
    <property type="project" value="InterPro"/>
</dbReference>
<dbReference type="InterPro" id="IPR037207">
    <property type="entry name" value="Nuop51_4Fe4S-bd_sf"/>
</dbReference>
<dbReference type="Pfam" id="PF01512">
    <property type="entry name" value="Complex1_51K"/>
    <property type="match status" value="1"/>
</dbReference>
<dbReference type="AlphaFoldDB" id="A0A7C9VFH5"/>
<dbReference type="PANTHER" id="PTHR11780:SF10">
    <property type="entry name" value="NADH DEHYDROGENASE [UBIQUINONE] FLAVOPROTEIN 1, MITOCHONDRIAL"/>
    <property type="match status" value="1"/>
</dbReference>
<dbReference type="Proteomes" id="UP000480266">
    <property type="component" value="Unassembled WGS sequence"/>
</dbReference>
<dbReference type="NCBIfam" id="NF010120">
    <property type="entry name" value="PRK13596.1"/>
    <property type="match status" value="1"/>
</dbReference>
<dbReference type="SUPFAM" id="SSF140490">
    <property type="entry name" value="Nqo1C-terminal domain-like"/>
    <property type="match status" value="1"/>
</dbReference>
<dbReference type="PROSITE" id="PS00645">
    <property type="entry name" value="COMPLEX1_51K_2"/>
    <property type="match status" value="1"/>
</dbReference>
<evidence type="ECO:0000313" key="11">
    <source>
        <dbReference type="EMBL" id="NGX97008.1"/>
    </source>
</evidence>
<dbReference type="InterPro" id="IPR054765">
    <property type="entry name" value="SLBB_dom"/>
</dbReference>
<dbReference type="SUPFAM" id="SSF142019">
    <property type="entry name" value="Nqo1 FMN-binding domain-like"/>
    <property type="match status" value="1"/>
</dbReference>
<dbReference type="GO" id="GO:0046872">
    <property type="term" value="F:metal ion binding"/>
    <property type="evidence" value="ECO:0007669"/>
    <property type="project" value="UniProtKB-KW"/>
</dbReference>
<dbReference type="InterPro" id="IPR037225">
    <property type="entry name" value="Nuo51_FMN-bd_sf"/>
</dbReference>
<dbReference type="Pfam" id="PF10589">
    <property type="entry name" value="NADH_4Fe-4S"/>
    <property type="match status" value="1"/>
</dbReference>
<dbReference type="Gene3D" id="1.20.1440.230">
    <property type="entry name" value="NADH-ubiquinone oxidoreductase 51kDa subunit, iron-sulphur binding domain"/>
    <property type="match status" value="1"/>
</dbReference>
<dbReference type="SMART" id="SM00928">
    <property type="entry name" value="NADH_4Fe-4S"/>
    <property type="match status" value="1"/>
</dbReference>
<sequence>PHLLVEGCLIASAAMGAHVAYIYVRGEFIREREHLQAAVDQAYEAKLIGKDNVHGYPFDLYVHHGAGAYICGEETALLESLEGKKGQPRLKPPFPANVGLYGCPTTVNNVESIAVAPDILRRGAAWFAAIGRPNNVGTKLYGISGHVNTPCVVEDAMSIPFRELIEKHGGGIRGGWDNLLAIIPGGASCPLIPAADCQDLIMDFDGTRAVKSSFGTAGVIVMDKSTDVVAAIARISYFFKHESCGQCTPCREGTGWMWRVLSRMVEGRAHKREIDMLLEVTKQVEGHTICALGDAAAWPIQGLIRAFRPEIERRVDDFTRKSTIDDVGVLDPVNMVAAE</sequence>
<keyword evidence="12" id="KW-1185">Reference proteome</keyword>
<keyword evidence="4" id="KW-0004">4Fe-4S</keyword>
<comment type="cofactor">
    <cofactor evidence="2">
        <name>[4Fe-4S] cluster</name>
        <dbReference type="ChEBI" id="CHEBI:49883"/>
    </cofactor>
</comment>
<dbReference type="Pfam" id="PF22461">
    <property type="entry name" value="SLBB_2"/>
    <property type="match status" value="1"/>
</dbReference>
<reference evidence="11" key="1">
    <citation type="submission" date="2020-02" db="EMBL/GenBank/DDBJ databases">
        <title>Draft genome sequence of Candidatus Afipia apatlaquensis IBT-C3, a potential strain for decolorization of textile dyes.</title>
        <authorList>
            <person name="Sanchez-Reyes A."/>
            <person name="Breton-Deval L."/>
            <person name="Mangelson H."/>
            <person name="Sanchez-Flores A."/>
        </authorList>
    </citation>
    <scope>NUCLEOTIDE SEQUENCE [LARGE SCALE GENOMIC DNA]</scope>
    <source>
        <strain evidence="11">IBT-C3</strain>
    </source>
</reference>
<dbReference type="GO" id="GO:0051539">
    <property type="term" value="F:4 iron, 4 sulfur cluster binding"/>
    <property type="evidence" value="ECO:0007669"/>
    <property type="project" value="UniProtKB-KW"/>
</dbReference>
<evidence type="ECO:0000256" key="3">
    <source>
        <dbReference type="ARBA" id="ARBA00007523"/>
    </source>
</evidence>
<dbReference type="Gene3D" id="3.10.20.600">
    <property type="match status" value="1"/>
</dbReference>
<keyword evidence="7" id="KW-0479">Metal-binding</keyword>
<dbReference type="SUPFAM" id="SSF142984">
    <property type="entry name" value="Nqo1 middle domain-like"/>
    <property type="match status" value="1"/>
</dbReference>
<protein>
    <submittedName>
        <fullName evidence="11">NADH-quinone oxidoreductase subunit NuoF</fullName>
    </submittedName>
</protein>
<evidence type="ECO:0000256" key="4">
    <source>
        <dbReference type="ARBA" id="ARBA00022485"/>
    </source>
</evidence>
<evidence type="ECO:0000256" key="1">
    <source>
        <dbReference type="ARBA" id="ARBA00001917"/>
    </source>
</evidence>
<dbReference type="EMBL" id="JAAMRR010000909">
    <property type="protein sequence ID" value="NGX97008.1"/>
    <property type="molecule type" value="Genomic_DNA"/>
</dbReference>